<dbReference type="EMBL" id="AP028913">
    <property type="protein sequence ID" value="BES94115.1"/>
    <property type="molecule type" value="Genomic_DNA"/>
</dbReference>
<protein>
    <submittedName>
        <fullName evidence="1">Uncharacterized protein</fullName>
    </submittedName>
</protein>
<accession>A0ABN7APG7</accession>
<evidence type="ECO:0000313" key="2">
    <source>
        <dbReference type="Proteomes" id="UP001307889"/>
    </source>
</evidence>
<keyword evidence="2" id="KW-1185">Reference proteome</keyword>
<gene>
    <name evidence="1" type="ORF">NTJ_06924</name>
</gene>
<reference evidence="1 2" key="1">
    <citation type="submission" date="2023-09" db="EMBL/GenBank/DDBJ databases">
        <title>Nesidiocoris tenuis whole genome shotgun sequence.</title>
        <authorList>
            <person name="Shibata T."/>
            <person name="Shimoda M."/>
            <person name="Kobayashi T."/>
            <person name="Uehara T."/>
        </authorList>
    </citation>
    <scope>NUCLEOTIDE SEQUENCE [LARGE SCALE GENOMIC DNA]</scope>
    <source>
        <strain evidence="1 2">Japan</strain>
    </source>
</reference>
<evidence type="ECO:0000313" key="1">
    <source>
        <dbReference type="EMBL" id="BES94115.1"/>
    </source>
</evidence>
<sequence length="67" mass="7732">MREAMEKAENCLATFAWNVDPSFAVTIERHPNCRNRRQRQLQGCVRGGEKVMKFWVAFLSVGDFGKI</sequence>
<organism evidence="1 2">
    <name type="scientific">Nesidiocoris tenuis</name>
    <dbReference type="NCBI Taxonomy" id="355587"/>
    <lineage>
        <taxon>Eukaryota</taxon>
        <taxon>Metazoa</taxon>
        <taxon>Ecdysozoa</taxon>
        <taxon>Arthropoda</taxon>
        <taxon>Hexapoda</taxon>
        <taxon>Insecta</taxon>
        <taxon>Pterygota</taxon>
        <taxon>Neoptera</taxon>
        <taxon>Paraneoptera</taxon>
        <taxon>Hemiptera</taxon>
        <taxon>Heteroptera</taxon>
        <taxon>Panheteroptera</taxon>
        <taxon>Cimicomorpha</taxon>
        <taxon>Miridae</taxon>
        <taxon>Dicyphina</taxon>
        <taxon>Nesidiocoris</taxon>
    </lineage>
</organism>
<dbReference type="Proteomes" id="UP001307889">
    <property type="component" value="Chromosome 5"/>
</dbReference>
<proteinExistence type="predicted"/>
<name>A0ABN7APG7_9HEMI</name>